<keyword evidence="6" id="KW-0233">DNA recombination</keyword>
<evidence type="ECO:0000256" key="5">
    <source>
        <dbReference type="ARBA" id="ARBA00023163"/>
    </source>
</evidence>
<keyword evidence="2" id="KW-1029">Fimbrium biogenesis</keyword>
<sequence>MMAFIHGFRASELLDLRLSDIDASGKQLNIRRIKNGFSTTHPLLPDEYNLIKLWLKQRKLIENGVEGDWLFLSRKRRPISRQHFFSIIREAGKRAGLAVKAHPHMLRHACGFALADNGVDTRLLQDYLGHRNIQHTVRYTASNAARFKGVWKKKPR</sequence>
<dbReference type="Pfam" id="PF00589">
    <property type="entry name" value="Phage_integrase"/>
    <property type="match status" value="1"/>
</dbReference>
<dbReference type="SUPFAM" id="SSF56349">
    <property type="entry name" value="DNA breaking-rejoining enzymes"/>
    <property type="match status" value="1"/>
</dbReference>
<evidence type="ECO:0000313" key="9">
    <source>
        <dbReference type="Proteomes" id="UP000028038"/>
    </source>
</evidence>
<comment type="similarity">
    <text evidence="1">Belongs to the 'phage' integrase family.</text>
</comment>
<dbReference type="PROSITE" id="PS51898">
    <property type="entry name" value="TYR_RECOMBINASE"/>
    <property type="match status" value="1"/>
</dbReference>
<dbReference type="AlphaFoldDB" id="A0A836ZC22"/>
<accession>A0A836ZC22</accession>
<name>A0A836ZC22_ECOLX</name>
<gene>
    <name evidence="8" type="ORF">AB05_0425</name>
</gene>
<reference evidence="8 9" key="1">
    <citation type="submission" date="2014-06" db="EMBL/GenBank/DDBJ databases">
        <title>Genetic Variability of E. coli after antibiotic treatment.</title>
        <authorList>
            <person name="Silbergeld E."/>
            <person name="Coles C."/>
            <person name="Seidman J.C."/>
            <person name="You Y."/>
            <person name="George J."/>
            <person name="Nadendla S."/>
            <person name="Daugherty S.C."/>
            <person name="Nagaraj S."/>
            <person name="Ott S."/>
            <person name="Klega K."/>
            <person name="Rasko D."/>
        </authorList>
    </citation>
    <scope>NUCLEOTIDE SEQUENCE [LARGE SCALE GENOMIC DNA]</scope>
    <source>
        <strain evidence="8 9">2-460-02_S1_C1</strain>
    </source>
</reference>
<dbReference type="GO" id="GO:0003677">
    <property type="term" value="F:DNA binding"/>
    <property type="evidence" value="ECO:0007669"/>
    <property type="project" value="InterPro"/>
</dbReference>
<dbReference type="Proteomes" id="UP000028038">
    <property type="component" value="Unassembled WGS sequence"/>
</dbReference>
<dbReference type="InterPro" id="IPR050090">
    <property type="entry name" value="Tyrosine_recombinase_XerCD"/>
</dbReference>
<keyword evidence="3" id="KW-0229">DNA integration</keyword>
<dbReference type="InterPro" id="IPR013762">
    <property type="entry name" value="Integrase-like_cat_sf"/>
</dbReference>
<protein>
    <submittedName>
        <fullName evidence="8">Phage integrase family protein</fullName>
    </submittedName>
</protein>
<evidence type="ECO:0000313" key="8">
    <source>
        <dbReference type="EMBL" id="KEO34178.1"/>
    </source>
</evidence>
<dbReference type="InterPro" id="IPR011010">
    <property type="entry name" value="DNA_brk_join_enz"/>
</dbReference>
<evidence type="ECO:0000256" key="4">
    <source>
        <dbReference type="ARBA" id="ARBA00023015"/>
    </source>
</evidence>
<comment type="caution">
    <text evidence="8">The sequence shown here is derived from an EMBL/GenBank/DDBJ whole genome shotgun (WGS) entry which is preliminary data.</text>
</comment>
<dbReference type="GO" id="GO:0015074">
    <property type="term" value="P:DNA integration"/>
    <property type="evidence" value="ECO:0007669"/>
    <property type="project" value="UniProtKB-KW"/>
</dbReference>
<dbReference type="PANTHER" id="PTHR30349:SF62">
    <property type="entry name" value="TYPE 1 FIMBRIAE REGULATORY PROTEIN FIMB-RELATED"/>
    <property type="match status" value="1"/>
</dbReference>
<evidence type="ECO:0000256" key="6">
    <source>
        <dbReference type="ARBA" id="ARBA00023172"/>
    </source>
</evidence>
<organism evidence="8 9">
    <name type="scientific">Escherichia coli 2-460-02_S1_C1</name>
    <dbReference type="NCBI Taxonomy" id="1444044"/>
    <lineage>
        <taxon>Bacteria</taxon>
        <taxon>Pseudomonadati</taxon>
        <taxon>Pseudomonadota</taxon>
        <taxon>Gammaproteobacteria</taxon>
        <taxon>Enterobacterales</taxon>
        <taxon>Enterobacteriaceae</taxon>
        <taxon>Escherichia</taxon>
    </lineage>
</organism>
<evidence type="ECO:0000259" key="7">
    <source>
        <dbReference type="PROSITE" id="PS51898"/>
    </source>
</evidence>
<dbReference type="InterPro" id="IPR002104">
    <property type="entry name" value="Integrase_catalytic"/>
</dbReference>
<keyword evidence="5" id="KW-0804">Transcription</keyword>
<evidence type="ECO:0000256" key="2">
    <source>
        <dbReference type="ARBA" id="ARBA00022558"/>
    </source>
</evidence>
<dbReference type="NCBIfam" id="NF007370">
    <property type="entry name" value="PRK09870.1"/>
    <property type="match status" value="1"/>
</dbReference>
<evidence type="ECO:0000256" key="3">
    <source>
        <dbReference type="ARBA" id="ARBA00022908"/>
    </source>
</evidence>
<keyword evidence="4" id="KW-0805">Transcription regulation</keyword>
<dbReference type="GO" id="GO:0006310">
    <property type="term" value="P:DNA recombination"/>
    <property type="evidence" value="ECO:0007669"/>
    <property type="project" value="UniProtKB-KW"/>
</dbReference>
<evidence type="ECO:0000256" key="1">
    <source>
        <dbReference type="ARBA" id="ARBA00008857"/>
    </source>
</evidence>
<dbReference type="Gene3D" id="1.10.443.10">
    <property type="entry name" value="Intergrase catalytic core"/>
    <property type="match status" value="1"/>
</dbReference>
<feature type="domain" description="Tyr recombinase" evidence="7">
    <location>
        <begin position="1"/>
        <end position="152"/>
    </location>
</feature>
<dbReference type="EMBL" id="JOSS01000011">
    <property type="protein sequence ID" value="KEO34178.1"/>
    <property type="molecule type" value="Genomic_DNA"/>
</dbReference>
<proteinExistence type="inferred from homology"/>
<dbReference type="PANTHER" id="PTHR30349">
    <property type="entry name" value="PHAGE INTEGRASE-RELATED"/>
    <property type="match status" value="1"/>
</dbReference>